<dbReference type="PANTHER" id="PTHR36978:SF4">
    <property type="entry name" value="P-LOOP CONTAINING NUCLEOSIDE TRIPHOSPHATE HYDROLASE PROTEIN"/>
    <property type="match status" value="1"/>
</dbReference>
<dbReference type="SUPFAM" id="SSF52540">
    <property type="entry name" value="P-loop containing nucleoside triphosphate hydrolases"/>
    <property type="match status" value="1"/>
</dbReference>
<keyword evidence="1" id="KW-0472">Membrane</keyword>
<evidence type="ECO:0000256" key="1">
    <source>
        <dbReference type="SAM" id="Phobius"/>
    </source>
</evidence>
<evidence type="ECO:0000313" key="2">
    <source>
        <dbReference type="EMBL" id="KAL1586291.1"/>
    </source>
</evidence>
<dbReference type="Gene3D" id="3.40.50.300">
    <property type="entry name" value="P-loop containing nucleotide triphosphate hydrolases"/>
    <property type="match status" value="1"/>
</dbReference>
<comment type="caution">
    <text evidence="2">The sequence shown here is derived from an EMBL/GenBank/DDBJ whole genome shotgun (WGS) entry which is preliminary data.</text>
</comment>
<keyword evidence="1" id="KW-0812">Transmembrane</keyword>
<accession>A0AB34KQ06</accession>
<dbReference type="GeneID" id="96006986"/>
<keyword evidence="1" id="KW-1133">Transmembrane helix</keyword>
<name>A0AB34KQ06_9PEZI</name>
<protein>
    <recommendedName>
        <fullName evidence="4">NAD dependent epimerase/dehydratase</fullName>
    </recommendedName>
</protein>
<proteinExistence type="predicted"/>
<organism evidence="2 3">
    <name type="scientific">Cladosporium halotolerans</name>
    <dbReference type="NCBI Taxonomy" id="1052096"/>
    <lineage>
        <taxon>Eukaryota</taxon>
        <taxon>Fungi</taxon>
        <taxon>Dikarya</taxon>
        <taxon>Ascomycota</taxon>
        <taxon>Pezizomycotina</taxon>
        <taxon>Dothideomycetes</taxon>
        <taxon>Dothideomycetidae</taxon>
        <taxon>Cladosporiales</taxon>
        <taxon>Cladosporiaceae</taxon>
        <taxon>Cladosporium</taxon>
    </lineage>
</organism>
<evidence type="ECO:0008006" key="4">
    <source>
        <dbReference type="Google" id="ProtNLM"/>
    </source>
</evidence>
<dbReference type="RefSeq" id="XP_069229396.1">
    <property type="nucleotide sequence ID" value="XM_069374148.1"/>
</dbReference>
<dbReference type="AlphaFoldDB" id="A0AB34KQ06"/>
<dbReference type="Pfam" id="PF17784">
    <property type="entry name" value="Sulfotransfer_4"/>
    <property type="match status" value="1"/>
</dbReference>
<feature type="transmembrane region" description="Helical" evidence="1">
    <location>
        <begin position="282"/>
        <end position="301"/>
    </location>
</feature>
<sequence length="305" mass="34166">MANPTKPPKDHVYDPGDMAAMAYMTNIDRRHATRTVPLRVLCLGQSRTGTTSLRQALVDLGYKDCYHYASIIQENPRDAELWVEALDAKLKGVGKPYGKAEWDALLGHCQAATDTPCTIFYRELLEAYPDAKAVLTVRDSADQWHRSQMNTIIPYATQILPSGWIDRIKVLFAPWDSTTVKFAKLIMYHSPIRKELWNDFHNGTTTAKQAYEDYNAEVQAIVPKENLLVFNVKEGWTPLCRFLGESVPDEPFPRRNDTAVFAKNTAQLGAWAEDGIRKNMTMVGAGLAAGVGVAIAVFAGMREWK</sequence>
<gene>
    <name evidence="2" type="ORF">WHR41_05543</name>
</gene>
<dbReference type="InterPro" id="IPR040632">
    <property type="entry name" value="Sulfotransfer_4"/>
</dbReference>
<reference evidence="2 3" key="1">
    <citation type="journal article" date="2020" name="Microbiol. Resour. Announc.">
        <title>Draft Genome Sequence of a Cladosporium Species Isolated from the Mesophotic Ascidian Didemnum maculosum.</title>
        <authorList>
            <person name="Gioti A."/>
            <person name="Siaperas R."/>
            <person name="Nikolaivits E."/>
            <person name="Le Goff G."/>
            <person name="Ouazzani J."/>
            <person name="Kotoulas G."/>
            <person name="Topakas E."/>
        </authorList>
    </citation>
    <scope>NUCLEOTIDE SEQUENCE [LARGE SCALE GENOMIC DNA]</scope>
    <source>
        <strain evidence="2 3">TM138-S3</strain>
    </source>
</reference>
<evidence type="ECO:0000313" key="3">
    <source>
        <dbReference type="Proteomes" id="UP000803884"/>
    </source>
</evidence>
<keyword evidence="3" id="KW-1185">Reference proteome</keyword>
<dbReference type="InterPro" id="IPR027417">
    <property type="entry name" value="P-loop_NTPase"/>
</dbReference>
<dbReference type="EMBL" id="JAAQHG020000015">
    <property type="protein sequence ID" value="KAL1586291.1"/>
    <property type="molecule type" value="Genomic_DNA"/>
</dbReference>
<dbReference type="Proteomes" id="UP000803884">
    <property type="component" value="Unassembled WGS sequence"/>
</dbReference>
<dbReference type="PANTHER" id="PTHR36978">
    <property type="entry name" value="P-LOOP CONTAINING NUCLEOTIDE TRIPHOSPHATE HYDROLASE"/>
    <property type="match status" value="1"/>
</dbReference>